<dbReference type="Proteomes" id="UP000698800">
    <property type="component" value="Unassembled WGS sequence"/>
</dbReference>
<feature type="transmembrane region" description="Helical" evidence="1">
    <location>
        <begin position="12"/>
        <end position="32"/>
    </location>
</feature>
<accession>A0A9P8L6C0</accession>
<evidence type="ECO:0000256" key="1">
    <source>
        <dbReference type="SAM" id="Phobius"/>
    </source>
</evidence>
<evidence type="ECO:0000313" key="2">
    <source>
        <dbReference type="EMBL" id="KAH0544587.1"/>
    </source>
</evidence>
<evidence type="ECO:0000313" key="3">
    <source>
        <dbReference type="Proteomes" id="UP000698800"/>
    </source>
</evidence>
<keyword evidence="3" id="KW-1185">Reference proteome</keyword>
<dbReference type="EMBL" id="JAGHQL010000016">
    <property type="protein sequence ID" value="KAH0544587.1"/>
    <property type="molecule type" value="Genomic_DNA"/>
</dbReference>
<name>A0A9P8L6C0_9PEZI</name>
<dbReference type="OrthoDB" id="1744869at2759"/>
<dbReference type="Gene3D" id="1.20.120.610">
    <property type="entry name" value="lithium bound rotor ring of v- atpase"/>
    <property type="match status" value="1"/>
</dbReference>
<dbReference type="AlphaFoldDB" id="A0A9P8L6C0"/>
<organism evidence="2 3">
    <name type="scientific">Glutinoglossum americanum</name>
    <dbReference type="NCBI Taxonomy" id="1670608"/>
    <lineage>
        <taxon>Eukaryota</taxon>
        <taxon>Fungi</taxon>
        <taxon>Dikarya</taxon>
        <taxon>Ascomycota</taxon>
        <taxon>Pezizomycotina</taxon>
        <taxon>Geoglossomycetes</taxon>
        <taxon>Geoglossales</taxon>
        <taxon>Geoglossaceae</taxon>
        <taxon>Glutinoglossum</taxon>
    </lineage>
</organism>
<gene>
    <name evidence="2" type="primary">VMA11</name>
    <name evidence="2" type="ORF">FGG08_001236</name>
</gene>
<protein>
    <submittedName>
        <fullName evidence="2">V-type proton ATPase 16 kDa proteolipid subunit 2</fullName>
    </submittedName>
</protein>
<reference evidence="2" key="1">
    <citation type="submission" date="2021-03" db="EMBL/GenBank/DDBJ databases">
        <title>Comparative genomics and phylogenomic investigation of the class Geoglossomycetes provide insights into ecological specialization and systematics.</title>
        <authorList>
            <person name="Melie T."/>
            <person name="Pirro S."/>
            <person name="Miller A.N."/>
            <person name="Quandt A."/>
        </authorList>
    </citation>
    <scope>NUCLEOTIDE SEQUENCE</scope>
    <source>
        <strain evidence="2">GBOQ0MN5Z8</strain>
    </source>
</reference>
<comment type="caution">
    <text evidence="2">The sequence shown here is derived from an EMBL/GenBank/DDBJ whole genome shotgun (WGS) entry which is preliminary data.</text>
</comment>
<keyword evidence="1" id="KW-0812">Transmembrane</keyword>
<keyword evidence="1" id="KW-1133">Transmembrane helix</keyword>
<proteinExistence type="predicted"/>
<sequence>MAESELSPKFAPFFGMGGIASAMIFGSIGAAYGTAKSGIGIAGVGTFRPDLIMKVKLIALYGVIDDS</sequence>
<dbReference type="InterPro" id="IPR035921">
    <property type="entry name" value="F/V-ATP_Csub_sf"/>
</dbReference>
<keyword evidence="1" id="KW-0472">Membrane</keyword>